<dbReference type="STRING" id="1254432.SCE1572_47945"/>
<protein>
    <submittedName>
        <fullName evidence="2">Uncharacterized protein</fullName>
    </submittedName>
</protein>
<dbReference type="AlphaFoldDB" id="S4YB54"/>
<sequence>MSVVGRLGVIREHRIERVLMGEKDKHSGEPRSGRPQEREAGADSTPPRRPSWPRTRSSAPHIRP</sequence>
<feature type="region of interest" description="Disordered" evidence="1">
    <location>
        <begin position="18"/>
        <end position="64"/>
    </location>
</feature>
<gene>
    <name evidence="2" type="ORF">SCE1572_47945</name>
</gene>
<dbReference type="Proteomes" id="UP000014803">
    <property type="component" value="Chromosome"/>
</dbReference>
<dbReference type="EMBL" id="CP003969">
    <property type="protein sequence ID" value="AGP41556.1"/>
    <property type="molecule type" value="Genomic_DNA"/>
</dbReference>
<evidence type="ECO:0000256" key="1">
    <source>
        <dbReference type="SAM" id="MobiDB-lite"/>
    </source>
</evidence>
<organism evidence="2 3">
    <name type="scientific">Sorangium cellulosum So0157-2</name>
    <dbReference type="NCBI Taxonomy" id="1254432"/>
    <lineage>
        <taxon>Bacteria</taxon>
        <taxon>Pseudomonadati</taxon>
        <taxon>Myxococcota</taxon>
        <taxon>Polyangia</taxon>
        <taxon>Polyangiales</taxon>
        <taxon>Polyangiaceae</taxon>
        <taxon>Sorangium</taxon>
    </lineage>
</organism>
<evidence type="ECO:0000313" key="3">
    <source>
        <dbReference type="Proteomes" id="UP000014803"/>
    </source>
</evidence>
<dbReference type="KEGG" id="scu:SCE1572_47945"/>
<dbReference type="HOGENOM" id="CLU_2865472_0_0_7"/>
<accession>S4YB54</accession>
<name>S4YB54_SORCE</name>
<proteinExistence type="predicted"/>
<feature type="compositionally biased region" description="Basic and acidic residues" evidence="1">
    <location>
        <begin position="18"/>
        <end position="41"/>
    </location>
</feature>
<evidence type="ECO:0000313" key="2">
    <source>
        <dbReference type="EMBL" id="AGP41556.1"/>
    </source>
</evidence>
<reference evidence="2 3" key="1">
    <citation type="journal article" date="2013" name="Sci. Rep.">
        <title>Extraordinary expansion of a Sorangium cellulosum genome from an alkaline milieu.</title>
        <authorList>
            <person name="Han K."/>
            <person name="Li Z.F."/>
            <person name="Peng R."/>
            <person name="Zhu L.P."/>
            <person name="Zhou T."/>
            <person name="Wang L.G."/>
            <person name="Li S.G."/>
            <person name="Zhang X.B."/>
            <person name="Hu W."/>
            <person name="Wu Z.H."/>
            <person name="Qin N."/>
            <person name="Li Y.Z."/>
        </authorList>
    </citation>
    <scope>NUCLEOTIDE SEQUENCE [LARGE SCALE GENOMIC DNA]</scope>
    <source>
        <strain evidence="2 3">So0157-2</strain>
    </source>
</reference>